<accession>D7G6Z0</accession>
<sequence>MPSCYERVLGTTRQDALLRDVELIDNPHEAKTFWLPADACPATSLEKIAKAIFDFHVANKQHIGQQDSAPTGPVGSTPSAVAHGENIPCRDKPGVVRRDTSSRTGCVESGAEWWVQQREEGRHASLGMPFHWDKDEQMLEQEGLVVCPAVSTVTYLTGYGAPTVVLEARATGSRTVEEGDINQTFVSYPALFKHLAFDGGFLHGVPEQLMRTGDRRISGKVGRDGERREAQGGNDNHGIRSRISLLSLNGTVSILR</sequence>
<evidence type="ECO:0000313" key="3">
    <source>
        <dbReference type="Proteomes" id="UP000002630"/>
    </source>
</evidence>
<dbReference type="InParanoid" id="D7G6Z0"/>
<protein>
    <submittedName>
        <fullName evidence="2">LuxR domain protein</fullName>
    </submittedName>
</protein>
<name>D7G6Z0_ECTSI</name>
<dbReference type="EMBL" id="FN649727">
    <property type="protein sequence ID" value="CBJ25683.1"/>
    <property type="molecule type" value="Genomic_DNA"/>
</dbReference>
<proteinExistence type="predicted"/>
<dbReference type="OrthoDB" id="69177at2759"/>
<feature type="compositionally biased region" description="Polar residues" evidence="1">
    <location>
        <begin position="64"/>
        <end position="79"/>
    </location>
</feature>
<feature type="region of interest" description="Disordered" evidence="1">
    <location>
        <begin position="64"/>
        <end position="102"/>
    </location>
</feature>
<organism evidence="2 3">
    <name type="scientific">Ectocarpus siliculosus</name>
    <name type="common">Brown alga</name>
    <name type="synonym">Conferva siliculosa</name>
    <dbReference type="NCBI Taxonomy" id="2880"/>
    <lineage>
        <taxon>Eukaryota</taxon>
        <taxon>Sar</taxon>
        <taxon>Stramenopiles</taxon>
        <taxon>Ochrophyta</taxon>
        <taxon>PX clade</taxon>
        <taxon>Phaeophyceae</taxon>
        <taxon>Ectocarpales</taxon>
        <taxon>Ectocarpaceae</taxon>
        <taxon>Ectocarpus</taxon>
    </lineage>
</organism>
<gene>
    <name evidence="2" type="ORF">Esi_0008_0102</name>
</gene>
<dbReference type="eggNOG" id="ENOG502SEXB">
    <property type="taxonomic scope" value="Eukaryota"/>
</dbReference>
<feature type="compositionally biased region" description="Basic and acidic residues" evidence="1">
    <location>
        <begin position="88"/>
        <end position="101"/>
    </location>
</feature>
<dbReference type="Proteomes" id="UP000002630">
    <property type="component" value="Linkage Group LG02"/>
</dbReference>
<keyword evidence="3" id="KW-1185">Reference proteome</keyword>
<evidence type="ECO:0000256" key="1">
    <source>
        <dbReference type="SAM" id="MobiDB-lite"/>
    </source>
</evidence>
<evidence type="ECO:0000313" key="2">
    <source>
        <dbReference type="EMBL" id="CBJ25683.1"/>
    </source>
</evidence>
<dbReference type="AlphaFoldDB" id="D7G6Z0"/>
<reference evidence="2 3" key="1">
    <citation type="journal article" date="2010" name="Nature">
        <title>The Ectocarpus genome and the independent evolution of multicellularity in brown algae.</title>
        <authorList>
            <person name="Cock J.M."/>
            <person name="Sterck L."/>
            <person name="Rouze P."/>
            <person name="Scornet D."/>
            <person name="Allen A.E."/>
            <person name="Amoutzias G."/>
            <person name="Anthouard V."/>
            <person name="Artiguenave F."/>
            <person name="Aury J.M."/>
            <person name="Badger J.H."/>
            <person name="Beszteri B."/>
            <person name="Billiau K."/>
            <person name="Bonnet E."/>
            <person name="Bothwell J.H."/>
            <person name="Bowler C."/>
            <person name="Boyen C."/>
            <person name="Brownlee C."/>
            <person name="Carrano C.J."/>
            <person name="Charrier B."/>
            <person name="Cho G.Y."/>
            <person name="Coelho S.M."/>
            <person name="Collen J."/>
            <person name="Corre E."/>
            <person name="Da Silva C."/>
            <person name="Delage L."/>
            <person name="Delaroque N."/>
            <person name="Dittami S.M."/>
            <person name="Doulbeau S."/>
            <person name="Elias M."/>
            <person name="Farnham G."/>
            <person name="Gachon C.M."/>
            <person name="Gschloessl B."/>
            <person name="Heesch S."/>
            <person name="Jabbari K."/>
            <person name="Jubin C."/>
            <person name="Kawai H."/>
            <person name="Kimura K."/>
            <person name="Kloareg B."/>
            <person name="Kupper F.C."/>
            <person name="Lang D."/>
            <person name="Le Bail A."/>
            <person name="Leblanc C."/>
            <person name="Lerouge P."/>
            <person name="Lohr M."/>
            <person name="Lopez P.J."/>
            <person name="Martens C."/>
            <person name="Maumus F."/>
            <person name="Michel G."/>
            <person name="Miranda-Saavedra D."/>
            <person name="Morales J."/>
            <person name="Moreau H."/>
            <person name="Motomura T."/>
            <person name="Nagasato C."/>
            <person name="Napoli C.A."/>
            <person name="Nelson D.R."/>
            <person name="Nyvall-Collen P."/>
            <person name="Peters A.F."/>
            <person name="Pommier C."/>
            <person name="Potin P."/>
            <person name="Poulain J."/>
            <person name="Quesneville H."/>
            <person name="Read B."/>
            <person name="Rensing S.A."/>
            <person name="Ritter A."/>
            <person name="Rousvoal S."/>
            <person name="Samanta M."/>
            <person name="Samson G."/>
            <person name="Schroeder D.C."/>
            <person name="Segurens B."/>
            <person name="Strittmatter M."/>
            <person name="Tonon T."/>
            <person name="Tregear J.W."/>
            <person name="Valentin K."/>
            <person name="von Dassow P."/>
            <person name="Yamagishi T."/>
            <person name="Van de Peer Y."/>
            <person name="Wincker P."/>
        </authorList>
    </citation>
    <scope>NUCLEOTIDE SEQUENCE [LARGE SCALE GENOMIC DNA]</scope>
    <source>
        <strain evidence="3">Ec32 / CCAP1310/4</strain>
    </source>
</reference>
<feature type="region of interest" description="Disordered" evidence="1">
    <location>
        <begin position="214"/>
        <end position="236"/>
    </location>
</feature>
<feature type="compositionally biased region" description="Basic and acidic residues" evidence="1">
    <location>
        <begin position="214"/>
        <end position="230"/>
    </location>
</feature>
<dbReference type="EMBL" id="FN649035">
    <property type="protein sequence ID" value="CBJ25683.1"/>
    <property type="molecule type" value="Genomic_DNA"/>
</dbReference>